<dbReference type="AlphaFoldDB" id="A0A1B1AG89"/>
<dbReference type="InParanoid" id="A0A1B1AG89"/>
<dbReference type="RefSeq" id="WP_066769123.1">
    <property type="nucleotide sequence ID" value="NZ_CP013244.1"/>
</dbReference>
<evidence type="ECO:0000313" key="11">
    <source>
        <dbReference type="EMBL" id="ANP45582.1"/>
    </source>
</evidence>
<evidence type="ECO:0000313" key="12">
    <source>
        <dbReference type="Proteomes" id="UP000092498"/>
    </source>
</evidence>
<keyword evidence="4" id="KW-0548">Nucleotidyltransferase</keyword>
<keyword evidence="2 8" id="KW-0808">Transferase</keyword>
<keyword evidence="7" id="KW-0460">Magnesium</keyword>
<dbReference type="Proteomes" id="UP000092498">
    <property type="component" value="Chromosome"/>
</dbReference>
<evidence type="ECO:0000259" key="9">
    <source>
        <dbReference type="Pfam" id="PF01743"/>
    </source>
</evidence>
<name>A0A1B1AG89_9PROT</name>
<keyword evidence="3" id="KW-0819">tRNA processing</keyword>
<gene>
    <name evidence="11" type="ORF">ATE48_06450</name>
</gene>
<keyword evidence="12" id="KW-1185">Reference proteome</keyword>
<proteinExistence type="inferred from homology"/>
<evidence type="ECO:0000256" key="7">
    <source>
        <dbReference type="ARBA" id="ARBA00022842"/>
    </source>
</evidence>
<keyword evidence="6" id="KW-0547">Nucleotide-binding</keyword>
<sequence>MTAPIIHAAWFKAKQTQALLAALDSVRAGSARFVGGCVRNTLIGAPVDDLDIATQLTPDQVIAACQQANFAAHPTGIEHGTITVVVDHKPFEVTTLRRDVSTDGRRATVAFTESWEEDAQRRDFRMNALYADAQGQIHDPTGGGLDDARAGRVIFIGDAATRIKEDYLRILRFFRFNAWYARTPIDPAGLQACADLVAGLDTLSVERVWKEVKKLLDARDPRAAWEGMSAIEVRARALPELDNARRLRALLDLEADLMLPVDAMTRIAAALEGQENAKTLARRLKLSNEERDRLVTALGDDVKLTSYMSLREMRRAIYKLGNEAFRDRVMLAWAGSGNDKAQQWRALVAHATMWKPPRLPLTGDEIMAAGIPAGPKVGVIMREVEDWWIDADFPDDKLSVIERLKAVAQGMS</sequence>
<protein>
    <submittedName>
        <fullName evidence="11">Poly-A polymerase</fullName>
    </submittedName>
</protein>
<keyword evidence="5" id="KW-0479">Metal-binding</keyword>
<evidence type="ECO:0000256" key="5">
    <source>
        <dbReference type="ARBA" id="ARBA00022723"/>
    </source>
</evidence>
<dbReference type="EMBL" id="CP013244">
    <property type="protein sequence ID" value="ANP45582.1"/>
    <property type="molecule type" value="Genomic_DNA"/>
</dbReference>
<dbReference type="PANTHER" id="PTHR46173">
    <property type="entry name" value="CCA TRNA NUCLEOTIDYLTRANSFERASE 1, MITOCHONDRIAL"/>
    <property type="match status" value="1"/>
</dbReference>
<dbReference type="Pfam" id="PF12627">
    <property type="entry name" value="PolyA_pol_RNAbd"/>
    <property type="match status" value="1"/>
</dbReference>
<dbReference type="InterPro" id="IPR043519">
    <property type="entry name" value="NT_sf"/>
</dbReference>
<dbReference type="OrthoDB" id="9805698at2"/>
<dbReference type="Pfam" id="PF01743">
    <property type="entry name" value="PolyA_pol"/>
    <property type="match status" value="1"/>
</dbReference>
<dbReference type="STRING" id="1759059.ATE48_06450"/>
<evidence type="ECO:0000259" key="10">
    <source>
        <dbReference type="Pfam" id="PF12627"/>
    </source>
</evidence>
<evidence type="ECO:0000256" key="1">
    <source>
        <dbReference type="ARBA" id="ARBA00001946"/>
    </source>
</evidence>
<reference evidence="11 12" key="1">
    <citation type="submission" date="2015-11" db="EMBL/GenBank/DDBJ databases">
        <title>Whole-Genome Sequence of Candidatus Oderbacter manganicum from the National Park Lower Oder Valley, Germany.</title>
        <authorList>
            <person name="Braun B."/>
            <person name="Liere K."/>
            <person name="Szewzyk U."/>
        </authorList>
    </citation>
    <scope>NUCLEOTIDE SEQUENCE [LARGE SCALE GENOMIC DNA]</scope>
    <source>
        <strain evidence="11 12">OTSz_A_272</strain>
    </source>
</reference>
<dbReference type="GO" id="GO:0000166">
    <property type="term" value="F:nucleotide binding"/>
    <property type="evidence" value="ECO:0007669"/>
    <property type="project" value="UniProtKB-KW"/>
</dbReference>
<evidence type="ECO:0000256" key="2">
    <source>
        <dbReference type="ARBA" id="ARBA00022679"/>
    </source>
</evidence>
<dbReference type="Gene3D" id="1.10.3090.10">
    <property type="entry name" value="cca-adding enzyme, domain 2"/>
    <property type="match status" value="1"/>
</dbReference>
<dbReference type="GO" id="GO:0008033">
    <property type="term" value="P:tRNA processing"/>
    <property type="evidence" value="ECO:0007669"/>
    <property type="project" value="UniProtKB-KW"/>
</dbReference>
<dbReference type="CDD" id="cd05398">
    <property type="entry name" value="NT_ClassII-CCAase"/>
    <property type="match status" value="1"/>
</dbReference>
<organism evidence="11 12">
    <name type="scientific">Candidatus Viadribacter manganicus</name>
    <dbReference type="NCBI Taxonomy" id="1759059"/>
    <lineage>
        <taxon>Bacteria</taxon>
        <taxon>Pseudomonadati</taxon>
        <taxon>Pseudomonadota</taxon>
        <taxon>Alphaproteobacteria</taxon>
        <taxon>Hyphomonadales</taxon>
        <taxon>Hyphomonadaceae</taxon>
        <taxon>Candidatus Viadribacter</taxon>
    </lineage>
</organism>
<dbReference type="GO" id="GO:0000049">
    <property type="term" value="F:tRNA binding"/>
    <property type="evidence" value="ECO:0007669"/>
    <property type="project" value="TreeGrafter"/>
</dbReference>
<dbReference type="InterPro" id="IPR032828">
    <property type="entry name" value="PolyA_RNA-bd"/>
</dbReference>
<accession>A0A1B1AG89</accession>
<comment type="similarity">
    <text evidence="8">Belongs to the tRNA nucleotidyltransferase/poly(A) polymerase family.</text>
</comment>
<evidence type="ECO:0000256" key="4">
    <source>
        <dbReference type="ARBA" id="ARBA00022695"/>
    </source>
</evidence>
<dbReference type="InterPro" id="IPR050264">
    <property type="entry name" value="Bact_CCA-adding_enz_type3_sf"/>
</dbReference>
<evidence type="ECO:0000256" key="6">
    <source>
        <dbReference type="ARBA" id="ARBA00022741"/>
    </source>
</evidence>
<dbReference type="KEGG" id="cbot:ATE48_06450"/>
<evidence type="ECO:0000256" key="3">
    <source>
        <dbReference type="ARBA" id="ARBA00022694"/>
    </source>
</evidence>
<dbReference type="PANTHER" id="PTHR46173:SF1">
    <property type="entry name" value="CCA TRNA NUCLEOTIDYLTRANSFERASE 1, MITOCHONDRIAL"/>
    <property type="match status" value="1"/>
</dbReference>
<evidence type="ECO:0000256" key="8">
    <source>
        <dbReference type="RuleBase" id="RU003953"/>
    </source>
</evidence>
<dbReference type="GO" id="GO:0046872">
    <property type="term" value="F:metal ion binding"/>
    <property type="evidence" value="ECO:0007669"/>
    <property type="project" value="UniProtKB-KW"/>
</dbReference>
<dbReference type="GO" id="GO:0016779">
    <property type="term" value="F:nucleotidyltransferase activity"/>
    <property type="evidence" value="ECO:0007669"/>
    <property type="project" value="UniProtKB-KW"/>
</dbReference>
<dbReference type="SUPFAM" id="SSF81301">
    <property type="entry name" value="Nucleotidyltransferase"/>
    <property type="match status" value="1"/>
</dbReference>
<comment type="cofactor">
    <cofactor evidence="1">
        <name>Mg(2+)</name>
        <dbReference type="ChEBI" id="CHEBI:18420"/>
    </cofactor>
</comment>
<dbReference type="InterPro" id="IPR002646">
    <property type="entry name" value="PolA_pol_head_dom"/>
</dbReference>
<dbReference type="Gene3D" id="3.30.460.10">
    <property type="entry name" value="Beta Polymerase, domain 2"/>
    <property type="match status" value="1"/>
</dbReference>
<feature type="domain" description="tRNA nucleotidyltransferase/poly(A) polymerase RNA and SrmB- binding" evidence="10">
    <location>
        <begin position="185"/>
        <end position="243"/>
    </location>
</feature>
<feature type="domain" description="Poly A polymerase head" evidence="9">
    <location>
        <begin position="31"/>
        <end position="152"/>
    </location>
</feature>
<dbReference type="SUPFAM" id="SSF81891">
    <property type="entry name" value="Poly A polymerase C-terminal region-like"/>
    <property type="match status" value="1"/>
</dbReference>
<keyword evidence="8" id="KW-0694">RNA-binding</keyword>
<dbReference type="FunCoup" id="A0A1B1AG89">
    <property type="interactions" value="216"/>
</dbReference>